<dbReference type="Proteomes" id="UP000429785">
    <property type="component" value="Unassembled WGS sequence"/>
</dbReference>
<feature type="transmembrane region" description="Helical" evidence="1">
    <location>
        <begin position="344"/>
        <end position="368"/>
    </location>
</feature>
<name>A0A6I1DWT6_9FLAO</name>
<comment type="caution">
    <text evidence="2">The sequence shown here is derived from an EMBL/GenBank/DDBJ whole genome shotgun (WGS) entry which is preliminary data.</text>
</comment>
<evidence type="ECO:0000256" key="1">
    <source>
        <dbReference type="SAM" id="Phobius"/>
    </source>
</evidence>
<gene>
    <name evidence="2" type="ORF">F8C76_11615</name>
</gene>
<protein>
    <recommendedName>
        <fullName evidence="4">Protein BatD</fullName>
    </recommendedName>
</protein>
<accession>A0A6I1DWT6</accession>
<keyword evidence="1" id="KW-1133">Transmembrane helix</keyword>
<dbReference type="OrthoDB" id="9807384at2"/>
<reference evidence="2 3" key="1">
    <citation type="submission" date="2019-10" db="EMBL/GenBank/DDBJ databases">
        <title>Muricauda olearia CL-SS4 JCM15563 genome.</title>
        <authorList>
            <person name="Liu L."/>
        </authorList>
    </citation>
    <scope>NUCLEOTIDE SEQUENCE [LARGE SCALE GENOMIC DNA]</scope>
    <source>
        <strain evidence="2 3">CL-SS4</strain>
    </source>
</reference>
<dbReference type="EMBL" id="WELG01000002">
    <property type="protein sequence ID" value="KAB7528504.1"/>
    <property type="molecule type" value="Genomic_DNA"/>
</dbReference>
<evidence type="ECO:0000313" key="3">
    <source>
        <dbReference type="Proteomes" id="UP000429785"/>
    </source>
</evidence>
<feature type="transmembrane region" description="Helical" evidence="1">
    <location>
        <begin position="168"/>
        <end position="187"/>
    </location>
</feature>
<keyword evidence="1" id="KW-0472">Membrane</keyword>
<dbReference type="AlphaFoldDB" id="A0A6I1DWT6"/>
<organism evidence="2 3">
    <name type="scientific">Flagellimonas olearia</name>
    <dbReference type="NCBI Taxonomy" id="552546"/>
    <lineage>
        <taxon>Bacteria</taxon>
        <taxon>Pseudomonadati</taxon>
        <taxon>Bacteroidota</taxon>
        <taxon>Flavobacteriia</taxon>
        <taxon>Flavobacteriales</taxon>
        <taxon>Flavobacteriaceae</taxon>
        <taxon>Flagellimonas</taxon>
    </lineage>
</organism>
<evidence type="ECO:0000313" key="2">
    <source>
        <dbReference type="EMBL" id="KAB7528504.1"/>
    </source>
</evidence>
<proteinExistence type="predicted"/>
<keyword evidence="1" id="KW-0812">Transmembrane</keyword>
<evidence type="ECO:0008006" key="4">
    <source>
        <dbReference type="Google" id="ProtNLM"/>
    </source>
</evidence>
<sequence length="551" mass="62236">MRMERLKLKGQSHIAPMVLMTLLCLFLLPFVGWSQTDSKISTDVDTLSIKIGEQIKYTITVETDSTDVVHFPEGQTFSPLETVEAIIGDTLKNNNRVILQRIYSLTQFDSGAYTIPPQRIAINEQPFFTDSFNIKVADVAVDTTKQKMYDIKPLMQVERSNAELWKTLLWVLLGLLIVGGLVYWFFLRKKPLTEEEIVALLPPYDRALLELKKLENSRYLIQDEYKKYYSELTDIVRLYLEDEVHVSAMESTTGQLMSKLEMLKDAGELKLDDETLHQFQNILQTADLVKFAKSRPATAEQDRKIVEQIVVKTHDALPEPTEEELLLNEEYLEELAKKKQRKRIYWAAAIFAGLVFLGAGASIAYYGFKQVRDTVFGYPTKDLLEGEWVSSSYGFPPVELETPDVLVRQEVKLPPEAEELVKELQSFSYGSYVGIFSVSASSAIYKEEKDPDFSAAVGATLATFEGLGLKNIITKQEEFTTKSGVKGLKTFGTGTVMGPSEDQSKKAKYTILSFGGKGFMQQVVITWEDGDAYAEQIVDRILNTLDVKTQA</sequence>